<evidence type="ECO:0000256" key="10">
    <source>
        <dbReference type="ARBA" id="ARBA00023180"/>
    </source>
</evidence>
<evidence type="ECO:0000256" key="6">
    <source>
        <dbReference type="ARBA" id="ARBA00022729"/>
    </source>
</evidence>
<accession>A0A0H2S3R0</accession>
<feature type="site" description="Transition state stabilizer" evidence="14">
    <location>
        <position position="314"/>
    </location>
</feature>
<evidence type="ECO:0000256" key="11">
    <source>
        <dbReference type="ARBA" id="ARBA00023277"/>
    </source>
</evidence>
<dbReference type="Gene3D" id="3.20.20.80">
    <property type="entry name" value="Glycosidases"/>
    <property type="match status" value="1"/>
</dbReference>
<evidence type="ECO:0000256" key="16">
    <source>
        <dbReference type="PIRSR" id="PIRSR001024-5"/>
    </source>
</evidence>
<feature type="binding site" evidence="16">
    <location>
        <position position="361"/>
    </location>
    <ligand>
        <name>substrate</name>
    </ligand>
</feature>
<feature type="active site" description="Nucleophile" evidence="13">
    <location>
        <position position="222"/>
    </location>
</feature>
<dbReference type="AlphaFoldDB" id="A0A0H2S3R0"/>
<gene>
    <name evidence="19" type="ORF">SCHPADRAFT_819417</name>
</gene>
<dbReference type="InterPro" id="IPR013780">
    <property type="entry name" value="Glyco_hydro_b"/>
</dbReference>
<evidence type="ECO:0000313" key="20">
    <source>
        <dbReference type="Proteomes" id="UP000053477"/>
    </source>
</evidence>
<evidence type="ECO:0000313" key="19">
    <source>
        <dbReference type="EMBL" id="KLO18692.1"/>
    </source>
</evidence>
<evidence type="ECO:0000256" key="13">
    <source>
        <dbReference type="PIRSR" id="PIRSR001024-1"/>
    </source>
</evidence>
<dbReference type="GO" id="GO:0004556">
    <property type="term" value="F:alpha-amylase activity"/>
    <property type="evidence" value="ECO:0007669"/>
    <property type="project" value="UniProtKB-EC"/>
</dbReference>
<dbReference type="SUPFAM" id="SSF51445">
    <property type="entry name" value="(Trans)glycosidases"/>
    <property type="match status" value="1"/>
</dbReference>
<feature type="disulfide bond" evidence="15">
    <location>
        <begin position="48"/>
        <end position="56"/>
    </location>
</feature>
<feature type="chain" id="PRO_5005202175" description="alpha-amylase" evidence="17">
    <location>
        <begin position="20"/>
        <end position="487"/>
    </location>
</feature>
<evidence type="ECO:0000256" key="17">
    <source>
        <dbReference type="SAM" id="SignalP"/>
    </source>
</evidence>
<dbReference type="InterPro" id="IPR015340">
    <property type="entry name" value="A_amylase_C_dom"/>
</dbReference>
<evidence type="ECO:0000256" key="7">
    <source>
        <dbReference type="ARBA" id="ARBA00022801"/>
    </source>
</evidence>
<name>A0A0H2S3R0_9AGAM</name>
<comment type="catalytic activity">
    <reaction evidence="1">
        <text>Endohydrolysis of (1-&gt;4)-alpha-D-glucosidic linkages in polysaccharides containing three or more (1-&gt;4)-alpha-linked D-glucose units.</text>
        <dbReference type="EC" id="3.2.1.1"/>
    </reaction>
</comment>
<comment type="cofactor">
    <cofactor evidence="2">
        <name>Ca(2+)</name>
        <dbReference type="ChEBI" id="CHEBI:29108"/>
    </cofactor>
</comment>
<keyword evidence="12" id="KW-0326">Glycosidase</keyword>
<feature type="disulfide bond" evidence="15">
    <location>
        <begin position="166"/>
        <end position="180"/>
    </location>
</feature>
<dbReference type="InterPro" id="IPR017853">
    <property type="entry name" value="GH"/>
</dbReference>
<dbReference type="InParanoid" id="A0A0H2S3R0"/>
<dbReference type="PIRSF" id="PIRSF001024">
    <property type="entry name" value="Alph-amyl_fung"/>
    <property type="match status" value="1"/>
</dbReference>
<dbReference type="InterPro" id="IPR013777">
    <property type="entry name" value="A-amylase-like"/>
</dbReference>
<evidence type="ECO:0000256" key="9">
    <source>
        <dbReference type="ARBA" id="ARBA00023157"/>
    </source>
</evidence>
<keyword evidence="7" id="KW-0378">Hydrolase</keyword>
<dbReference type="STRING" id="27342.A0A0H2S3R0"/>
<evidence type="ECO:0000256" key="14">
    <source>
        <dbReference type="PIRSR" id="PIRSR001024-2"/>
    </source>
</evidence>
<evidence type="ECO:0000256" key="8">
    <source>
        <dbReference type="ARBA" id="ARBA00022837"/>
    </source>
</evidence>
<keyword evidence="11" id="KW-0119">Carbohydrate metabolism</keyword>
<keyword evidence="6 17" id="KW-0732">Signal</keyword>
<dbReference type="Pfam" id="PF00128">
    <property type="entry name" value="Alpha-amylase"/>
    <property type="match status" value="1"/>
</dbReference>
<evidence type="ECO:0000256" key="2">
    <source>
        <dbReference type="ARBA" id="ARBA00001913"/>
    </source>
</evidence>
<feature type="binding site" evidence="16">
    <location>
        <position position="101"/>
    </location>
    <ligand>
        <name>substrate</name>
    </ligand>
</feature>
<keyword evidence="5" id="KW-0479">Metal-binding</keyword>
<evidence type="ECO:0000256" key="5">
    <source>
        <dbReference type="ARBA" id="ARBA00022723"/>
    </source>
</evidence>
<proteinExistence type="inferred from homology"/>
<organism evidence="19 20">
    <name type="scientific">Schizopora paradoxa</name>
    <dbReference type="NCBI Taxonomy" id="27342"/>
    <lineage>
        <taxon>Eukaryota</taxon>
        <taxon>Fungi</taxon>
        <taxon>Dikarya</taxon>
        <taxon>Basidiomycota</taxon>
        <taxon>Agaricomycotina</taxon>
        <taxon>Agaricomycetes</taxon>
        <taxon>Hymenochaetales</taxon>
        <taxon>Schizoporaceae</taxon>
        <taxon>Schizopora</taxon>
    </lineage>
</organism>
<evidence type="ECO:0000256" key="12">
    <source>
        <dbReference type="ARBA" id="ARBA00023295"/>
    </source>
</evidence>
<reference evidence="19 20" key="1">
    <citation type="submission" date="2015-04" db="EMBL/GenBank/DDBJ databases">
        <title>Complete genome sequence of Schizopora paradoxa KUC8140, a cosmopolitan wood degrader in East Asia.</title>
        <authorList>
            <consortium name="DOE Joint Genome Institute"/>
            <person name="Min B."/>
            <person name="Park H."/>
            <person name="Jang Y."/>
            <person name="Kim J.-J."/>
            <person name="Kim K.H."/>
            <person name="Pangilinan J."/>
            <person name="Lipzen A."/>
            <person name="Riley R."/>
            <person name="Grigoriev I.V."/>
            <person name="Spatafora J.W."/>
            <person name="Choi I.-G."/>
        </authorList>
    </citation>
    <scope>NUCLEOTIDE SEQUENCE [LARGE SCALE GENOMIC DNA]</scope>
    <source>
        <strain evidence="19 20">KUC8140</strain>
    </source>
</reference>
<dbReference type="PANTHER" id="PTHR10357">
    <property type="entry name" value="ALPHA-AMYLASE FAMILY MEMBER"/>
    <property type="match status" value="1"/>
</dbReference>
<evidence type="ECO:0000256" key="3">
    <source>
        <dbReference type="ARBA" id="ARBA00008061"/>
    </source>
</evidence>
<dbReference type="EMBL" id="KQ085892">
    <property type="protein sequence ID" value="KLO18692.1"/>
    <property type="molecule type" value="Genomic_DNA"/>
</dbReference>
<sequence>MRVLSAAILLQASALTAFAATAEQWRSRSIYQIVTDRFAMPNATLPDCDPEARHYCGGGWQGIINKLDYIQGMGFDAIWISPVVENTVNRTSEGDAYHGYWTNNFYGVNENFGSTYDLKGLSSALHAREMYLMLDVNVNNMASNSSVANVSWLYPFMNQSNFHQRCTINDPSDQKQVEQCWLGDAVVPLPDLNTENSTIADMLYTWVSDLVNTYNVDGLRVDKAKNIRKDFWPGFTKSAGVFTMGEVNSTDISYAAPYTTVLDSILDYPQYYVLRDAFASKKGNLSALVHAAQSSQALYHSGAFSSGTFLENHDMPRLQSLTKDQALVQNAIAWIFAGDGIPIIYYGQEQGLSGAGDPSNREPLWPTAYNTNKPLVSLISSLNTARKAAGFTSTSFHENQMKMVQESPSTLAVLKAPLLTLLSNGGNTSTPSWKVADTGYAGNTTLVDVLTCDEIMTDGDGNVETSTEGGMPRVRRLATLCFGCALH</sequence>
<feature type="domain" description="Glycosyl hydrolase family 13 catalytic" evidence="18">
    <location>
        <begin position="32"/>
        <end position="386"/>
    </location>
</feature>
<evidence type="ECO:0000256" key="4">
    <source>
        <dbReference type="ARBA" id="ARBA00012595"/>
    </source>
</evidence>
<feature type="binding site" evidence="16">
    <location>
        <position position="220"/>
    </location>
    <ligand>
        <name>substrate</name>
    </ligand>
</feature>
<keyword evidence="8" id="KW-0106">Calcium</keyword>
<feature type="binding site" evidence="16">
    <location>
        <position position="314"/>
    </location>
    <ligand>
        <name>substrate</name>
    </ligand>
</feature>
<dbReference type="Gene3D" id="2.60.40.1180">
    <property type="entry name" value="Golgi alpha-mannosidase II"/>
    <property type="match status" value="1"/>
</dbReference>
<dbReference type="SUPFAM" id="SSF51011">
    <property type="entry name" value="Glycosyl hydrolase domain"/>
    <property type="match status" value="1"/>
</dbReference>
<dbReference type="GO" id="GO:0005509">
    <property type="term" value="F:calcium ion binding"/>
    <property type="evidence" value="ECO:0007669"/>
    <property type="project" value="InterPro"/>
</dbReference>
<dbReference type="EC" id="3.2.1.1" evidence="4"/>
<feature type="active site" description="Proton donor" evidence="13">
    <location>
        <position position="246"/>
    </location>
</feature>
<feature type="signal peptide" evidence="17">
    <location>
        <begin position="1"/>
        <end position="19"/>
    </location>
</feature>
<dbReference type="FunFam" id="3.20.20.80:FF:000120">
    <property type="entry name" value="Alpha-amylase A"/>
    <property type="match status" value="1"/>
</dbReference>
<comment type="similarity">
    <text evidence="3">Belongs to the glycosyl hydrolase 13 family.</text>
</comment>
<protein>
    <recommendedName>
        <fullName evidence="4">alpha-amylase</fullName>
        <ecNumber evidence="4">3.2.1.1</ecNumber>
    </recommendedName>
</protein>
<keyword evidence="10" id="KW-0325">Glycoprotein</keyword>
<evidence type="ECO:0000256" key="15">
    <source>
        <dbReference type="PIRSR" id="PIRSR001024-4"/>
    </source>
</evidence>
<dbReference type="InterPro" id="IPR006047">
    <property type="entry name" value="GH13_cat_dom"/>
</dbReference>
<dbReference type="GO" id="GO:0016052">
    <property type="term" value="P:carbohydrate catabolic process"/>
    <property type="evidence" value="ECO:0007669"/>
    <property type="project" value="InterPro"/>
</dbReference>
<dbReference type="Pfam" id="PF09260">
    <property type="entry name" value="A_amylase_dom_C"/>
    <property type="match status" value="1"/>
</dbReference>
<evidence type="ECO:0000259" key="18">
    <source>
        <dbReference type="SMART" id="SM00642"/>
    </source>
</evidence>
<keyword evidence="9 15" id="KW-1015">Disulfide bond</keyword>
<dbReference type="CDD" id="cd11319">
    <property type="entry name" value="AmyAc_euk_AmyA"/>
    <property type="match status" value="1"/>
</dbReference>
<keyword evidence="20" id="KW-1185">Reference proteome</keyword>
<dbReference type="OrthoDB" id="204980at2759"/>
<dbReference type="SMART" id="SM00642">
    <property type="entry name" value="Aamy"/>
    <property type="match status" value="1"/>
</dbReference>
<dbReference type="PANTHER" id="PTHR10357:SF215">
    <property type="entry name" value="ALPHA-AMYLASE 1"/>
    <property type="match status" value="1"/>
</dbReference>
<evidence type="ECO:0000256" key="1">
    <source>
        <dbReference type="ARBA" id="ARBA00000548"/>
    </source>
</evidence>
<dbReference type="Proteomes" id="UP000053477">
    <property type="component" value="Unassembled WGS sequence"/>
</dbReference>